<dbReference type="KEGG" id="ppi:YSA_05251"/>
<gene>
    <name evidence="1" type="ORF">YSA_05251</name>
</gene>
<accession>I3UVU1</accession>
<protein>
    <submittedName>
        <fullName evidence="1">Uncharacterized protein</fullName>
    </submittedName>
</protein>
<evidence type="ECO:0000313" key="2">
    <source>
        <dbReference type="Proteomes" id="UP000005268"/>
    </source>
</evidence>
<dbReference type="AlphaFoldDB" id="I3UVU1"/>
<proteinExistence type="predicted"/>
<dbReference type="Proteomes" id="UP000005268">
    <property type="component" value="Chromosome"/>
</dbReference>
<reference evidence="1 2" key="1">
    <citation type="journal article" date="2012" name="J. Bacteriol.">
        <title>Complete Genome Sequence of the Naphthalene-Degrading Pseudomonas putida Strain ND6.</title>
        <authorList>
            <person name="Li S."/>
            <person name="Zhao H."/>
            <person name="Li Y."/>
            <person name="Niu S."/>
            <person name="Cai B."/>
        </authorList>
    </citation>
    <scope>NUCLEOTIDE SEQUENCE [LARGE SCALE GENOMIC DNA]</scope>
    <source>
        <strain evidence="1 2">ND6</strain>
    </source>
</reference>
<dbReference type="EMBL" id="CP003588">
    <property type="protein sequence ID" value="AFK69612.1"/>
    <property type="molecule type" value="Genomic_DNA"/>
</dbReference>
<evidence type="ECO:0000313" key="1">
    <source>
        <dbReference type="EMBL" id="AFK69612.1"/>
    </source>
</evidence>
<sequence>MAKAPCCIGPSGQEKKRERLKNFRCSLKALAVLPSCRQLRMAVIYLKQILKRMTAWRGRFAGKPPQ</sequence>
<organism evidence="1 2">
    <name type="scientific">Pseudomonas putida ND6</name>
    <dbReference type="NCBI Taxonomy" id="231023"/>
    <lineage>
        <taxon>Bacteria</taxon>
        <taxon>Pseudomonadati</taxon>
        <taxon>Pseudomonadota</taxon>
        <taxon>Gammaproteobacteria</taxon>
        <taxon>Pseudomonadales</taxon>
        <taxon>Pseudomonadaceae</taxon>
        <taxon>Pseudomonas</taxon>
    </lineage>
</organism>
<dbReference type="HOGENOM" id="CLU_2827964_0_0_6"/>
<name>I3UVU1_PSEPU</name>